<feature type="domain" description="PLD phosphodiesterase" evidence="11">
    <location>
        <begin position="286"/>
        <end position="318"/>
    </location>
</feature>
<dbReference type="InterPro" id="IPR001736">
    <property type="entry name" value="PLipase_D/transphosphatidylase"/>
</dbReference>
<keyword evidence="10" id="KW-0547">Nucleotide-binding</keyword>
<feature type="domain" description="PLD phosphodiesterase" evidence="11">
    <location>
        <begin position="77"/>
        <end position="103"/>
    </location>
</feature>
<keyword evidence="4 10" id="KW-0808">Transferase</keyword>
<dbReference type="OMA" id="CLANINE"/>
<gene>
    <name evidence="12" type="ORF">O9G_003173</name>
</gene>
<evidence type="ECO:0000313" key="13">
    <source>
        <dbReference type="Proteomes" id="UP000030755"/>
    </source>
</evidence>
<dbReference type="GO" id="GO:0005739">
    <property type="term" value="C:mitochondrion"/>
    <property type="evidence" value="ECO:0007669"/>
    <property type="project" value="UniProtKB-SubCell"/>
</dbReference>
<name>A0A075AV40_ROZAC</name>
<dbReference type="GO" id="GO:0032049">
    <property type="term" value="P:cardiolipin biosynthetic process"/>
    <property type="evidence" value="ECO:0007669"/>
    <property type="project" value="InterPro"/>
</dbReference>
<protein>
    <recommendedName>
        <fullName evidence="10">CDP-diacylglycerol--glycerol-3-phosphate 3-phosphatidyltransferase</fullName>
        <ecNumber evidence="10">2.7.8.5</ecNumber>
    </recommendedName>
</protein>
<keyword evidence="5" id="KW-0677">Repeat</keyword>
<evidence type="ECO:0000256" key="6">
    <source>
        <dbReference type="ARBA" id="ARBA00023098"/>
    </source>
</evidence>
<comment type="similarity">
    <text evidence="2 10">Belongs to the CDP-alcohol phosphatidyltransferase class-II family.</text>
</comment>
<dbReference type="GO" id="GO:0005524">
    <property type="term" value="F:ATP binding"/>
    <property type="evidence" value="ECO:0007669"/>
    <property type="project" value="UniProtKB-KW"/>
</dbReference>
<dbReference type="GO" id="GO:0008444">
    <property type="term" value="F:CDP-diacylglycerol-glycerol-3-phosphate 3-phosphatidyltransferase activity"/>
    <property type="evidence" value="ECO:0007669"/>
    <property type="project" value="UniProtKB-EC"/>
</dbReference>
<evidence type="ECO:0000256" key="1">
    <source>
        <dbReference type="ARBA" id="ARBA00005042"/>
    </source>
</evidence>
<comment type="catalytic activity">
    <reaction evidence="9 10">
        <text>a CDP-1,2-diacyl-sn-glycerol + sn-glycerol 3-phosphate = a 1,2-diacyl-sn-glycero-3-phospho-(1'-sn-glycero-3'-phosphate) + CMP + H(+)</text>
        <dbReference type="Rhea" id="RHEA:12593"/>
        <dbReference type="ChEBI" id="CHEBI:15378"/>
        <dbReference type="ChEBI" id="CHEBI:57597"/>
        <dbReference type="ChEBI" id="CHEBI:58332"/>
        <dbReference type="ChEBI" id="CHEBI:60110"/>
        <dbReference type="ChEBI" id="CHEBI:60377"/>
        <dbReference type="EC" id="2.7.8.5"/>
    </reaction>
</comment>
<evidence type="ECO:0000259" key="11">
    <source>
        <dbReference type="SMART" id="SM00155"/>
    </source>
</evidence>
<keyword evidence="7 10" id="KW-0594">Phospholipid biosynthesis</keyword>
<dbReference type="PANTHER" id="PTHR12586:SF1">
    <property type="entry name" value="CDP-DIACYLGLYCEROL--GLYCEROL-3-PHOSPHATE 3-PHOSPHATIDYLTRANSFERASE, MITOCHONDRIAL"/>
    <property type="match status" value="1"/>
</dbReference>
<dbReference type="OrthoDB" id="10250191at2759"/>
<evidence type="ECO:0000256" key="2">
    <source>
        <dbReference type="ARBA" id="ARBA00010682"/>
    </source>
</evidence>
<evidence type="ECO:0000256" key="9">
    <source>
        <dbReference type="ARBA" id="ARBA00048586"/>
    </source>
</evidence>
<dbReference type="STRING" id="988480.A0A075AV40"/>
<evidence type="ECO:0000256" key="4">
    <source>
        <dbReference type="ARBA" id="ARBA00022679"/>
    </source>
</evidence>
<accession>A0A075AV40</accession>
<evidence type="ECO:0000256" key="5">
    <source>
        <dbReference type="ARBA" id="ARBA00022737"/>
    </source>
</evidence>
<proteinExistence type="inferred from homology"/>
<keyword evidence="6 10" id="KW-0443">Lipid metabolism</keyword>
<dbReference type="SMART" id="SM00155">
    <property type="entry name" value="PLDc"/>
    <property type="match status" value="2"/>
</dbReference>
<dbReference type="EMBL" id="KE560993">
    <property type="protein sequence ID" value="EPZ34093.1"/>
    <property type="molecule type" value="Genomic_DNA"/>
</dbReference>
<reference evidence="12 13" key="1">
    <citation type="journal article" date="2013" name="Curr. Biol.">
        <title>Shared signatures of parasitism and phylogenomics unite Cryptomycota and microsporidia.</title>
        <authorList>
            <person name="James T.Y."/>
            <person name="Pelin A."/>
            <person name="Bonen L."/>
            <person name="Ahrendt S."/>
            <person name="Sain D."/>
            <person name="Corradi N."/>
            <person name="Stajich J.E."/>
        </authorList>
    </citation>
    <scope>NUCLEOTIDE SEQUENCE [LARGE SCALE GENOMIC DNA]</scope>
    <source>
        <strain evidence="12 13">CSF55</strain>
    </source>
</reference>
<comment type="subcellular location">
    <subcellularLocation>
        <location evidence="10">Mitochondrion</location>
    </subcellularLocation>
</comment>
<evidence type="ECO:0000313" key="12">
    <source>
        <dbReference type="EMBL" id="EPZ34093.1"/>
    </source>
</evidence>
<dbReference type="Gene3D" id="3.30.870.10">
    <property type="entry name" value="Endonuclease Chain A"/>
    <property type="match status" value="2"/>
</dbReference>
<dbReference type="CDD" id="cd09137">
    <property type="entry name" value="PLDc_PGS1_euk_2"/>
    <property type="match status" value="1"/>
</dbReference>
<evidence type="ECO:0000256" key="10">
    <source>
        <dbReference type="RuleBase" id="RU365024"/>
    </source>
</evidence>
<organism evidence="12 13">
    <name type="scientific">Rozella allomycis (strain CSF55)</name>
    <dbReference type="NCBI Taxonomy" id="988480"/>
    <lineage>
        <taxon>Eukaryota</taxon>
        <taxon>Fungi</taxon>
        <taxon>Fungi incertae sedis</taxon>
        <taxon>Cryptomycota</taxon>
        <taxon>Cryptomycota incertae sedis</taxon>
        <taxon>Rozella</taxon>
    </lineage>
</organism>
<dbReference type="SUPFAM" id="SSF56024">
    <property type="entry name" value="Phospholipase D/nuclease"/>
    <property type="match status" value="2"/>
</dbReference>
<dbReference type="AlphaFoldDB" id="A0A075AV40"/>
<keyword evidence="13" id="KW-1185">Reference proteome</keyword>
<dbReference type="HOGENOM" id="CLU_030471_1_1_1"/>
<evidence type="ECO:0000256" key="3">
    <source>
        <dbReference type="ARBA" id="ARBA00022516"/>
    </source>
</evidence>
<comment type="pathway">
    <text evidence="1 10">Phospholipid metabolism; phosphatidylglycerol biosynthesis; phosphatidylglycerol from CDP-diacylglycerol: step 1/2.</text>
</comment>
<dbReference type="PANTHER" id="PTHR12586">
    <property type="entry name" value="CDP-DIACYLGLYCEROL--SERINE O-PHOSPHATIDYLTRANSFERASE"/>
    <property type="match status" value="1"/>
</dbReference>
<keyword evidence="3 10" id="KW-0444">Lipid biosynthesis</keyword>
<dbReference type="UniPathway" id="UPA00084">
    <property type="reaction ID" value="UER00503"/>
</dbReference>
<comment type="function">
    <text evidence="10">Functions in the biosynthesis of the anionic phospholipids phosphatidylglycerol and cardiolipin.</text>
</comment>
<keyword evidence="8 10" id="KW-1208">Phospholipid metabolism</keyword>
<keyword evidence="10" id="KW-0067">ATP-binding</keyword>
<sequence>MEEKLVFELHKKLEEGVPVSVILDGLRGTRRSINRRSSYDMLLPLSQKFDHFKASFLKCPKMDARGARWIPERFNEVFGIMHMKACIFDDTLVLTGANLSSIYFQNRVDRYAVFQNSTPLADFYAELLDEMSEIGNCVSSSGSMTPTLWKSNHSHNYRLAVKNKISEFINKERTDLGTGELLLPPFGIDQYHQTILQCLANINENQKVLLSAGYFNLIEEYTKALLNSGARVDLLVASPSANGFYNASGLSKHIPSVYSLLERKFMKTIRRAKCDDRIRLYEFDKQGYSFHAKGLWIFDKDGKPVLSTIGSPNLGYRSAYRDMESQVFLKSDNDEINAAIVEDARRILEDSYVLTEEDLKSRHIPAILKCVTPLIKTML</sequence>
<dbReference type="Proteomes" id="UP000030755">
    <property type="component" value="Unassembled WGS sequence"/>
</dbReference>
<dbReference type="InterPro" id="IPR016270">
    <property type="entry name" value="PGS1"/>
</dbReference>
<dbReference type="EC" id="2.7.8.5" evidence="10"/>
<keyword evidence="10" id="KW-0496">Mitochondrion</keyword>
<evidence type="ECO:0000256" key="8">
    <source>
        <dbReference type="ARBA" id="ARBA00023264"/>
    </source>
</evidence>
<evidence type="ECO:0000256" key="7">
    <source>
        <dbReference type="ARBA" id="ARBA00023209"/>
    </source>
</evidence>